<dbReference type="Proteomes" id="UP000277279">
    <property type="component" value="Unassembled WGS sequence"/>
</dbReference>
<evidence type="ECO:0000313" key="3">
    <source>
        <dbReference type="Proteomes" id="UP000277279"/>
    </source>
</evidence>
<dbReference type="AlphaFoldDB" id="A0A427MBM8"/>
<feature type="compositionally biased region" description="Polar residues" evidence="1">
    <location>
        <begin position="1"/>
        <end position="16"/>
    </location>
</feature>
<gene>
    <name evidence="2" type="ORF">EFD55_27425</name>
</gene>
<feature type="region of interest" description="Disordered" evidence="1">
    <location>
        <begin position="1"/>
        <end position="24"/>
    </location>
</feature>
<evidence type="ECO:0000313" key="2">
    <source>
        <dbReference type="EMBL" id="RSB64762.1"/>
    </source>
</evidence>
<name>A0A427MBM8_9HYPH</name>
<sequence length="273" mass="30567">MTESGDPTRGNTSNAGGSEDLPPLTAESTAKLAQLMTDVIQAACEGASASGLMPSDETKKLLLKRVSPKNALNFDSLERYWVVLLDELSQILDRILAYPYVVQYRKVLKSAPRELLMAWQIHSQSLRSGELYIVQDRTCEFLKFLSHVGRDCGITISDQTKTFEKAFKKTFERRLRERHRVVHAHERPSWESRIISLSGQTSPLPEDAIKALLMETFEKTMPTLQRVSSQLGKEPPMSVAAVEKIHEEGAVKEARLMLDLVAKALLSTIGLMK</sequence>
<comment type="caution">
    <text evidence="2">The sequence shown here is derived from an EMBL/GenBank/DDBJ whole genome shotgun (WGS) entry which is preliminary data.</text>
</comment>
<dbReference type="EMBL" id="RJJT01000025">
    <property type="protein sequence ID" value="RSB64762.1"/>
    <property type="molecule type" value="Genomic_DNA"/>
</dbReference>
<evidence type="ECO:0000256" key="1">
    <source>
        <dbReference type="SAM" id="MobiDB-lite"/>
    </source>
</evidence>
<organism evidence="2 3">
    <name type="scientific">Rhizobium pisi</name>
    <dbReference type="NCBI Taxonomy" id="574561"/>
    <lineage>
        <taxon>Bacteria</taxon>
        <taxon>Pseudomonadati</taxon>
        <taxon>Pseudomonadota</taxon>
        <taxon>Alphaproteobacteria</taxon>
        <taxon>Hyphomicrobiales</taxon>
        <taxon>Rhizobiaceae</taxon>
        <taxon>Rhizobium/Agrobacterium group</taxon>
        <taxon>Rhizobium</taxon>
    </lineage>
</organism>
<reference evidence="2 3" key="1">
    <citation type="submission" date="2018-11" db="EMBL/GenBank/DDBJ databases">
        <authorList>
            <person name="Huo Y."/>
        </authorList>
    </citation>
    <scope>NUCLEOTIDE SEQUENCE [LARGE SCALE GENOMIC DNA]</scope>
    <source>
        <strain evidence="2 3">DSM 30132</strain>
    </source>
</reference>
<protein>
    <submittedName>
        <fullName evidence="2">Uncharacterized protein</fullName>
    </submittedName>
</protein>
<proteinExistence type="predicted"/>
<accession>A0A427MBM8</accession>